<dbReference type="AlphaFoldDB" id="A0A2G2XQL6"/>
<dbReference type="EMBL" id="MLFT02000001">
    <property type="protein sequence ID" value="PHT59787.1"/>
    <property type="molecule type" value="Genomic_DNA"/>
</dbReference>
<evidence type="ECO:0000313" key="2">
    <source>
        <dbReference type="Proteomes" id="UP000224567"/>
    </source>
</evidence>
<name>A0A2G2XQL6_CAPBA</name>
<reference evidence="2" key="2">
    <citation type="journal article" date="2017" name="J. Anim. Genet.">
        <title>Multiple reference genome sequences of hot pepper reveal the massive evolution of plant disease resistance genes by retroduplication.</title>
        <authorList>
            <person name="Kim S."/>
            <person name="Park J."/>
            <person name="Yeom S.-I."/>
            <person name="Kim Y.-M."/>
            <person name="Seo E."/>
            <person name="Kim K.-T."/>
            <person name="Kim M.-S."/>
            <person name="Lee J.M."/>
            <person name="Cheong K."/>
            <person name="Shin H.-S."/>
            <person name="Kim S.-B."/>
            <person name="Han K."/>
            <person name="Lee J."/>
            <person name="Park M."/>
            <person name="Lee H.-A."/>
            <person name="Lee H.-Y."/>
            <person name="Lee Y."/>
            <person name="Oh S."/>
            <person name="Lee J.H."/>
            <person name="Choi E."/>
            <person name="Choi E."/>
            <person name="Lee S.E."/>
            <person name="Jeon J."/>
            <person name="Kim H."/>
            <person name="Choi G."/>
            <person name="Song H."/>
            <person name="Lee J."/>
            <person name="Lee S.-C."/>
            <person name="Kwon J.-K."/>
            <person name="Lee H.-Y."/>
            <person name="Koo N."/>
            <person name="Hong Y."/>
            <person name="Kim R.W."/>
            <person name="Kang W.-H."/>
            <person name="Huh J.H."/>
            <person name="Kang B.-C."/>
            <person name="Yang T.-J."/>
            <person name="Lee Y.-H."/>
            <person name="Bennetzen J.L."/>
            <person name="Choi D."/>
        </authorList>
    </citation>
    <scope>NUCLEOTIDE SEQUENCE [LARGE SCALE GENOMIC DNA]</scope>
    <source>
        <strain evidence="2">cv. PBC81</strain>
    </source>
</reference>
<keyword evidence="2" id="KW-1185">Reference proteome</keyword>
<comment type="caution">
    <text evidence="1">The sequence shown here is derived from an EMBL/GenBank/DDBJ whole genome shotgun (WGS) entry which is preliminary data.</text>
</comment>
<organism evidence="1 2">
    <name type="scientific">Capsicum baccatum</name>
    <name type="common">Peruvian pepper</name>
    <dbReference type="NCBI Taxonomy" id="33114"/>
    <lineage>
        <taxon>Eukaryota</taxon>
        <taxon>Viridiplantae</taxon>
        <taxon>Streptophyta</taxon>
        <taxon>Embryophyta</taxon>
        <taxon>Tracheophyta</taxon>
        <taxon>Spermatophyta</taxon>
        <taxon>Magnoliopsida</taxon>
        <taxon>eudicotyledons</taxon>
        <taxon>Gunneridae</taxon>
        <taxon>Pentapetalae</taxon>
        <taxon>asterids</taxon>
        <taxon>lamiids</taxon>
        <taxon>Solanales</taxon>
        <taxon>Solanaceae</taxon>
        <taxon>Solanoideae</taxon>
        <taxon>Capsiceae</taxon>
        <taxon>Capsicum</taxon>
    </lineage>
</organism>
<gene>
    <name evidence="1" type="ORF">CQW23_02150</name>
</gene>
<reference evidence="1 2" key="1">
    <citation type="journal article" date="2017" name="Genome Biol.">
        <title>New reference genome sequences of hot pepper reveal the massive evolution of plant disease-resistance genes by retroduplication.</title>
        <authorList>
            <person name="Kim S."/>
            <person name="Park J."/>
            <person name="Yeom S.I."/>
            <person name="Kim Y.M."/>
            <person name="Seo E."/>
            <person name="Kim K.T."/>
            <person name="Kim M.S."/>
            <person name="Lee J.M."/>
            <person name="Cheong K."/>
            <person name="Shin H.S."/>
            <person name="Kim S.B."/>
            <person name="Han K."/>
            <person name="Lee J."/>
            <person name="Park M."/>
            <person name="Lee H.A."/>
            <person name="Lee H.Y."/>
            <person name="Lee Y."/>
            <person name="Oh S."/>
            <person name="Lee J.H."/>
            <person name="Choi E."/>
            <person name="Choi E."/>
            <person name="Lee S.E."/>
            <person name="Jeon J."/>
            <person name="Kim H."/>
            <person name="Choi G."/>
            <person name="Song H."/>
            <person name="Lee J."/>
            <person name="Lee S.C."/>
            <person name="Kwon J.K."/>
            <person name="Lee H.Y."/>
            <person name="Koo N."/>
            <person name="Hong Y."/>
            <person name="Kim R.W."/>
            <person name="Kang W.H."/>
            <person name="Huh J.H."/>
            <person name="Kang B.C."/>
            <person name="Yang T.J."/>
            <person name="Lee Y.H."/>
            <person name="Bennetzen J.L."/>
            <person name="Choi D."/>
        </authorList>
    </citation>
    <scope>NUCLEOTIDE SEQUENCE [LARGE SCALE GENOMIC DNA]</scope>
    <source>
        <strain evidence="2">cv. PBC81</strain>
    </source>
</reference>
<protein>
    <recommendedName>
        <fullName evidence="3">Retrovirus-related Pol polyprotein from transposon TNT 1-94</fullName>
    </recommendedName>
</protein>
<accession>A0A2G2XQL6</accession>
<sequence>MFHKKTKHIDVRYHFVREIIARGDIVVSKINTHDNPADMMTKTLPSAKFEHCLDLIWFVVVAGVCGGLVDLEARQWSNPAKQRQQVRGKRGWLVGFWVVVCATGEGGEGRGDVRWWGILWLWLFAGKKLAGEGDGL</sequence>
<evidence type="ECO:0008006" key="3">
    <source>
        <dbReference type="Google" id="ProtNLM"/>
    </source>
</evidence>
<dbReference type="CDD" id="cd09272">
    <property type="entry name" value="RNase_HI_RT_Ty1"/>
    <property type="match status" value="1"/>
</dbReference>
<dbReference type="Proteomes" id="UP000224567">
    <property type="component" value="Unassembled WGS sequence"/>
</dbReference>
<proteinExistence type="predicted"/>
<dbReference type="OrthoDB" id="418237at2759"/>
<dbReference type="STRING" id="33114.A0A2G2XQL6"/>
<evidence type="ECO:0000313" key="1">
    <source>
        <dbReference type="EMBL" id="PHT59787.1"/>
    </source>
</evidence>